<evidence type="ECO:0000313" key="3">
    <source>
        <dbReference type="Proteomes" id="UP001330812"/>
    </source>
</evidence>
<evidence type="ECO:0000313" key="2">
    <source>
        <dbReference type="EMBL" id="WSE29490.1"/>
    </source>
</evidence>
<proteinExistence type="predicted"/>
<keyword evidence="3" id="KW-1185">Reference proteome</keyword>
<name>A0ABZ1I526_9PSEU</name>
<dbReference type="Pfam" id="PF00561">
    <property type="entry name" value="Abhydrolase_1"/>
    <property type="match status" value="1"/>
</dbReference>
<dbReference type="InterPro" id="IPR000639">
    <property type="entry name" value="Epox_hydrolase-like"/>
</dbReference>
<sequence>MSDQNATDHLSPGTHTVELDGVVQRYHVHGTGPVLLAHSGGPGIDWAYLRMPAVEEQFTVVYPEPIGTGGSSRLATHPDGYTRDRYVRAVVALLDHLGLEKTVFLGHSHGGFVAQRLALTHPERVAGIVLYDSAPVVGAEHGEELMRQLEAYAQRSEGDPGLPDVLAAFQSLGSLSSDEDVTKAVRGILPAYFADFRGRAVEFGPLRREVSGVFISGRAADGTPELFDDRPVLDTIGVPALVLVGRYDVICGVRWARELHEGIPGSQLVVFAHSGHFAHLEEPALFADAVLGFAKGLNH</sequence>
<keyword evidence="2" id="KW-0378">Hydrolase</keyword>
<gene>
    <name evidence="2" type="ORF">VSH64_42940</name>
</gene>
<dbReference type="InterPro" id="IPR000073">
    <property type="entry name" value="AB_hydrolase_1"/>
</dbReference>
<dbReference type="PANTHER" id="PTHR43798">
    <property type="entry name" value="MONOACYLGLYCEROL LIPASE"/>
    <property type="match status" value="1"/>
</dbReference>
<dbReference type="GO" id="GO:0016787">
    <property type="term" value="F:hydrolase activity"/>
    <property type="evidence" value="ECO:0007669"/>
    <property type="project" value="UniProtKB-KW"/>
</dbReference>
<dbReference type="InterPro" id="IPR050266">
    <property type="entry name" value="AB_hydrolase_sf"/>
</dbReference>
<dbReference type="InterPro" id="IPR029058">
    <property type="entry name" value="AB_hydrolase_fold"/>
</dbReference>
<dbReference type="PANTHER" id="PTHR43798:SF33">
    <property type="entry name" value="HYDROLASE, PUTATIVE (AFU_ORTHOLOGUE AFUA_2G14860)-RELATED"/>
    <property type="match status" value="1"/>
</dbReference>
<accession>A0ABZ1I526</accession>
<organism evidence="2 3">
    <name type="scientific">Amycolatopsis rhabdoformis</name>
    <dbReference type="NCBI Taxonomy" id="1448059"/>
    <lineage>
        <taxon>Bacteria</taxon>
        <taxon>Bacillati</taxon>
        <taxon>Actinomycetota</taxon>
        <taxon>Actinomycetes</taxon>
        <taxon>Pseudonocardiales</taxon>
        <taxon>Pseudonocardiaceae</taxon>
        <taxon>Amycolatopsis</taxon>
    </lineage>
</organism>
<evidence type="ECO:0000259" key="1">
    <source>
        <dbReference type="Pfam" id="PF00561"/>
    </source>
</evidence>
<dbReference type="Proteomes" id="UP001330812">
    <property type="component" value="Chromosome"/>
</dbReference>
<dbReference type="EMBL" id="CP142149">
    <property type="protein sequence ID" value="WSE29490.1"/>
    <property type="molecule type" value="Genomic_DNA"/>
</dbReference>
<dbReference type="PRINTS" id="PR00412">
    <property type="entry name" value="EPOXHYDRLASE"/>
</dbReference>
<dbReference type="RefSeq" id="WP_326568452.1">
    <property type="nucleotide sequence ID" value="NZ_CP142149.1"/>
</dbReference>
<dbReference type="Gene3D" id="3.40.50.1820">
    <property type="entry name" value="alpha/beta hydrolase"/>
    <property type="match status" value="1"/>
</dbReference>
<feature type="domain" description="AB hydrolase-1" evidence="1">
    <location>
        <begin position="33"/>
        <end position="283"/>
    </location>
</feature>
<dbReference type="SUPFAM" id="SSF53474">
    <property type="entry name" value="alpha/beta-Hydrolases"/>
    <property type="match status" value="1"/>
</dbReference>
<reference evidence="2 3" key="1">
    <citation type="journal article" date="2015" name="Int. J. Syst. Evol. Microbiol.">
        <title>Amycolatopsis rhabdoformis sp. nov., an actinomycete isolated from a tropical forest soil.</title>
        <authorList>
            <person name="Souza W.R."/>
            <person name="Silva R.E."/>
            <person name="Goodfellow M."/>
            <person name="Busarakam K."/>
            <person name="Figueiro F.S."/>
            <person name="Ferreira D."/>
            <person name="Rodrigues-Filho E."/>
            <person name="Moraes L.A.B."/>
            <person name="Zucchi T.D."/>
        </authorList>
    </citation>
    <scope>NUCLEOTIDE SEQUENCE [LARGE SCALE GENOMIC DNA]</scope>
    <source>
        <strain evidence="2 3">NCIMB 14900</strain>
    </source>
</reference>
<dbReference type="PRINTS" id="PR00111">
    <property type="entry name" value="ABHYDROLASE"/>
</dbReference>
<protein>
    <submittedName>
        <fullName evidence="2">Alpha/beta hydrolase</fullName>
    </submittedName>
</protein>